<feature type="transmembrane region" description="Helical" evidence="6">
    <location>
        <begin position="401"/>
        <end position="427"/>
    </location>
</feature>
<dbReference type="Pfam" id="PF04547">
    <property type="entry name" value="Anoctamin"/>
    <property type="match status" value="1"/>
</dbReference>
<dbReference type="EMBL" id="JAQMWT010000177">
    <property type="protein sequence ID" value="KAJ8608273.1"/>
    <property type="molecule type" value="Genomic_DNA"/>
</dbReference>
<evidence type="ECO:0000256" key="2">
    <source>
        <dbReference type="ARBA" id="ARBA00022692"/>
    </source>
</evidence>
<dbReference type="AlphaFoldDB" id="A0AAD7UIJ4"/>
<feature type="transmembrane region" description="Helical" evidence="6">
    <location>
        <begin position="670"/>
        <end position="691"/>
    </location>
</feature>
<evidence type="ECO:0000259" key="7">
    <source>
        <dbReference type="Pfam" id="PF04547"/>
    </source>
</evidence>
<keyword evidence="2 6" id="KW-0812">Transmembrane</keyword>
<feature type="transmembrane region" description="Helical" evidence="6">
    <location>
        <begin position="473"/>
        <end position="494"/>
    </location>
</feature>
<dbReference type="PANTHER" id="PTHR12308:SF73">
    <property type="entry name" value="ANOCTAMIN"/>
    <property type="match status" value="1"/>
</dbReference>
<evidence type="ECO:0000313" key="8">
    <source>
        <dbReference type="EMBL" id="KAJ8608273.1"/>
    </source>
</evidence>
<organism evidence="8 9">
    <name type="scientific">Chrysophaeum taylorii</name>
    <dbReference type="NCBI Taxonomy" id="2483200"/>
    <lineage>
        <taxon>Eukaryota</taxon>
        <taxon>Sar</taxon>
        <taxon>Stramenopiles</taxon>
        <taxon>Ochrophyta</taxon>
        <taxon>Pelagophyceae</taxon>
        <taxon>Pelagomonadales</taxon>
        <taxon>Pelagomonadaceae</taxon>
        <taxon>Chrysophaeum</taxon>
    </lineage>
</organism>
<evidence type="ECO:0000256" key="4">
    <source>
        <dbReference type="ARBA" id="ARBA00023136"/>
    </source>
</evidence>
<feature type="compositionally biased region" description="Basic residues" evidence="5">
    <location>
        <begin position="65"/>
        <end position="74"/>
    </location>
</feature>
<evidence type="ECO:0000256" key="5">
    <source>
        <dbReference type="SAM" id="MobiDB-lite"/>
    </source>
</evidence>
<evidence type="ECO:0000256" key="3">
    <source>
        <dbReference type="ARBA" id="ARBA00022989"/>
    </source>
</evidence>
<evidence type="ECO:0000256" key="6">
    <source>
        <dbReference type="SAM" id="Phobius"/>
    </source>
</evidence>
<keyword evidence="9" id="KW-1185">Reference proteome</keyword>
<feature type="transmembrane region" description="Helical" evidence="6">
    <location>
        <begin position="553"/>
        <end position="569"/>
    </location>
</feature>
<evidence type="ECO:0000256" key="1">
    <source>
        <dbReference type="ARBA" id="ARBA00004141"/>
    </source>
</evidence>
<feature type="transmembrane region" description="Helical" evidence="6">
    <location>
        <begin position="331"/>
        <end position="349"/>
    </location>
</feature>
<sequence length="770" mass="86325">MEAVRKVFSRPLLDDATNCGVGNLEWDVVIVLPHKITKPDDGFLMSIMMRFGLYNKEKKAARKAAKKAAKKKAKHQDEEDEEKGDDFEIDVEEGAPNDAMFKRLVSRLAASGLEYTSYYSVQGDEVYVKIRCPEKRLRDQADAIDFSMNLAESKLVLEIGFPSFAIAPIEIGTTYDGESISSLRPYEHIYAKYDTNPELEPLYALPKNATSPFRSMHRIKLLTNILQTSRRFGGCEIPLPKRILQGRVLAYLPMHDPVERTSLENKWWSASLFDLPYDDMKNYFGEALGLYFRFLGFVTCYCIVLGVPGTALSIVLWIIGYNSGPPSGILRAIYAISLVVWCALASGGWRRCQKFTALKWGMTNFEQAEPPRPQHKGSIIKSPINGKLEVWFPASKRRGRVITGAFVSLAMIVVVLVFSFLVLRWRISGANTFSASVVQAVGIQVFNFLYRSIAIKQTNAENWRTETEFADRLTTKLFAFNFVNSYFSLLISIFNNSDRVCKPRDCIQVIEIQLLTIFVVALATNVFVSVGLPKLTRLYNQYREGGFKDTLSLAEWHVLLFSCLQYLLVEYDETLDSIQAYMSLVVQFGYVVLFSSAAPLVGLLAALSNIVLLKLEALKYLTGYRRIEPRGAEDIGMFEGIITFLGLVSPVTNFAIVVNNSPPFDALSPLALRRYVFVISAAIAIVLQLILRSIVMTPDGDVELQLQRQDFLRDKVINKVADEEEKVSIVQTPVNDTVAEKDAPEAYVLSLNLVMQPAAAETATTAATEP</sequence>
<proteinExistence type="predicted"/>
<comment type="subcellular location">
    <subcellularLocation>
        <location evidence="1">Membrane</location>
        <topology evidence="1">Multi-pass membrane protein</topology>
    </subcellularLocation>
</comment>
<feature type="transmembrane region" description="Helical" evidence="6">
    <location>
        <begin position="589"/>
        <end position="615"/>
    </location>
</feature>
<keyword evidence="4 6" id="KW-0472">Membrane</keyword>
<dbReference type="Proteomes" id="UP001230188">
    <property type="component" value="Unassembled WGS sequence"/>
</dbReference>
<accession>A0AAD7UIJ4</accession>
<dbReference type="PANTHER" id="PTHR12308">
    <property type="entry name" value="ANOCTAMIN"/>
    <property type="match status" value="1"/>
</dbReference>
<feature type="transmembrane region" description="Helical" evidence="6">
    <location>
        <begin position="514"/>
        <end position="532"/>
    </location>
</feature>
<comment type="caution">
    <text evidence="8">The sequence shown here is derived from an EMBL/GenBank/DDBJ whole genome shotgun (WGS) entry which is preliminary data.</text>
</comment>
<feature type="domain" description="Anoctamin transmembrane" evidence="7">
    <location>
        <begin position="281"/>
        <end position="709"/>
    </location>
</feature>
<reference evidence="8" key="1">
    <citation type="submission" date="2023-01" db="EMBL/GenBank/DDBJ databases">
        <title>Metagenome sequencing of chrysophaentin producing Chrysophaeum taylorii.</title>
        <authorList>
            <person name="Davison J."/>
            <person name="Bewley C."/>
        </authorList>
    </citation>
    <scope>NUCLEOTIDE SEQUENCE</scope>
    <source>
        <strain evidence="8">NIES-1699</strain>
    </source>
</reference>
<dbReference type="InterPro" id="IPR007632">
    <property type="entry name" value="Anoctamin"/>
</dbReference>
<keyword evidence="3 6" id="KW-1133">Transmembrane helix</keyword>
<gene>
    <name evidence="8" type="ORF">CTAYLR_007275</name>
</gene>
<name>A0AAD7UIJ4_9STRA</name>
<feature type="transmembrane region" description="Helical" evidence="6">
    <location>
        <begin position="433"/>
        <end position="453"/>
    </location>
</feature>
<protein>
    <recommendedName>
        <fullName evidence="7">Anoctamin transmembrane domain-containing protein</fullName>
    </recommendedName>
</protein>
<dbReference type="GO" id="GO:0005254">
    <property type="term" value="F:chloride channel activity"/>
    <property type="evidence" value="ECO:0007669"/>
    <property type="project" value="TreeGrafter"/>
</dbReference>
<dbReference type="GO" id="GO:0016020">
    <property type="term" value="C:membrane"/>
    <property type="evidence" value="ECO:0007669"/>
    <property type="project" value="UniProtKB-SubCell"/>
</dbReference>
<evidence type="ECO:0000313" key="9">
    <source>
        <dbReference type="Proteomes" id="UP001230188"/>
    </source>
</evidence>
<feature type="transmembrane region" description="Helical" evidence="6">
    <location>
        <begin position="290"/>
        <end position="319"/>
    </location>
</feature>
<feature type="transmembrane region" description="Helical" evidence="6">
    <location>
        <begin position="636"/>
        <end position="658"/>
    </location>
</feature>
<feature type="region of interest" description="Disordered" evidence="5">
    <location>
        <begin position="65"/>
        <end position="86"/>
    </location>
</feature>
<dbReference type="InterPro" id="IPR049452">
    <property type="entry name" value="Anoctamin_TM"/>
</dbReference>